<protein>
    <submittedName>
        <fullName evidence="3">Lytic transglycosylase</fullName>
    </submittedName>
</protein>
<sequence>MKMRASRTVVACLHALVALACAAPPVAHAANDNALHVASMTPGNPDEGNAGHDTPPARQRRMDAAATTPPDRARRQASPAASADPPSCHARPVMTMCRGLQSSDAKQRCMRCLDQ</sequence>
<feature type="region of interest" description="Disordered" evidence="1">
    <location>
        <begin position="37"/>
        <end position="92"/>
    </location>
</feature>
<keyword evidence="2" id="KW-0732">Signal</keyword>
<dbReference type="PROSITE" id="PS51257">
    <property type="entry name" value="PROKAR_LIPOPROTEIN"/>
    <property type="match status" value="1"/>
</dbReference>
<dbReference type="AlphaFoldDB" id="A0A6P2JCA9"/>
<name>A0A6P2JCA9_BURL3</name>
<evidence type="ECO:0000313" key="3">
    <source>
        <dbReference type="EMBL" id="VWB40129.1"/>
    </source>
</evidence>
<feature type="compositionally biased region" description="Low complexity" evidence="1">
    <location>
        <begin position="64"/>
        <end position="87"/>
    </location>
</feature>
<dbReference type="Proteomes" id="UP000494218">
    <property type="component" value="Unassembled WGS sequence"/>
</dbReference>
<dbReference type="EMBL" id="CABVPW010000007">
    <property type="protein sequence ID" value="VWB40129.1"/>
    <property type="molecule type" value="Genomic_DNA"/>
</dbReference>
<gene>
    <name evidence="3" type="ORF">BLA23254_01777</name>
</gene>
<feature type="signal peptide" evidence="2">
    <location>
        <begin position="1"/>
        <end position="29"/>
    </location>
</feature>
<accession>A0A6P2JCA9</accession>
<feature type="chain" id="PRO_5026746144" evidence="2">
    <location>
        <begin position="30"/>
        <end position="115"/>
    </location>
</feature>
<evidence type="ECO:0000313" key="4">
    <source>
        <dbReference type="Proteomes" id="UP000494218"/>
    </source>
</evidence>
<evidence type="ECO:0000256" key="1">
    <source>
        <dbReference type="SAM" id="MobiDB-lite"/>
    </source>
</evidence>
<reference evidence="3 4" key="1">
    <citation type="submission" date="2019-09" db="EMBL/GenBank/DDBJ databases">
        <authorList>
            <person name="Depoorter E."/>
        </authorList>
    </citation>
    <scope>NUCLEOTIDE SEQUENCE [LARGE SCALE GENOMIC DNA]</scope>
    <source>
        <strain evidence="3">LMG 23254</strain>
    </source>
</reference>
<proteinExistence type="predicted"/>
<organism evidence="3 4">
    <name type="scientific">Burkholderia lata (strain ATCC 17760 / DSM 23089 / LMG 22485 / NCIMB 9086 / R18194 / 383)</name>
    <dbReference type="NCBI Taxonomy" id="482957"/>
    <lineage>
        <taxon>Bacteria</taxon>
        <taxon>Pseudomonadati</taxon>
        <taxon>Pseudomonadota</taxon>
        <taxon>Betaproteobacteria</taxon>
        <taxon>Burkholderiales</taxon>
        <taxon>Burkholderiaceae</taxon>
        <taxon>Burkholderia</taxon>
        <taxon>Burkholderia cepacia complex</taxon>
    </lineage>
</organism>
<evidence type="ECO:0000256" key="2">
    <source>
        <dbReference type="SAM" id="SignalP"/>
    </source>
</evidence>